<accession>X0U287</accession>
<evidence type="ECO:0000313" key="3">
    <source>
        <dbReference type="EMBL" id="GAF93461.1"/>
    </source>
</evidence>
<feature type="region of interest" description="Disordered" evidence="1">
    <location>
        <begin position="1"/>
        <end position="35"/>
    </location>
</feature>
<feature type="domain" description="Transglycosylase SLT" evidence="2">
    <location>
        <begin position="187"/>
        <end position="276"/>
    </location>
</feature>
<dbReference type="InterPro" id="IPR008258">
    <property type="entry name" value="Transglycosylase_SLT_dom_1"/>
</dbReference>
<feature type="non-terminal residue" evidence="3">
    <location>
        <position position="276"/>
    </location>
</feature>
<reference evidence="3" key="1">
    <citation type="journal article" date="2014" name="Front. Microbiol.">
        <title>High frequency of phylogenetically diverse reductive dehalogenase-homologous genes in deep subseafloor sedimentary metagenomes.</title>
        <authorList>
            <person name="Kawai M."/>
            <person name="Futagami T."/>
            <person name="Toyoda A."/>
            <person name="Takaki Y."/>
            <person name="Nishi S."/>
            <person name="Hori S."/>
            <person name="Arai W."/>
            <person name="Tsubouchi T."/>
            <person name="Morono Y."/>
            <person name="Uchiyama I."/>
            <person name="Ito T."/>
            <person name="Fujiyama A."/>
            <person name="Inagaki F."/>
            <person name="Takami H."/>
        </authorList>
    </citation>
    <scope>NUCLEOTIDE SEQUENCE</scope>
    <source>
        <strain evidence="3">Expedition CK06-06</strain>
    </source>
</reference>
<sequence>HSESRNSGDLGTGTSASVSINPNQGADFNSAANTQMNPLSISGSVLEEKELGSYEDEKTEPLTKKIQTLLDEALDLCQVSQDFWQNGELENALNALDQAYALILDADTSDHTKLIQQKEDLRFMISKRILEIYASRNIVVNGSHNEIPRVMNKHVQAEIDRFTIGNERIFFIESYRRSGRYRQQIVAALEEAGLPEELSWLPLIESGFKVKALSRARALGLWQFIPSTGYKFGLKRDKLIDERMDPIKSTRAAINYLKELHAIFGDWTTVLAAYNC</sequence>
<protein>
    <recommendedName>
        <fullName evidence="2">Transglycosylase SLT domain-containing protein</fullName>
    </recommendedName>
</protein>
<dbReference type="Pfam" id="PF01464">
    <property type="entry name" value="SLT"/>
    <property type="match status" value="1"/>
</dbReference>
<gene>
    <name evidence="3" type="ORF">S01H1_29859</name>
</gene>
<dbReference type="CDD" id="cd16894">
    <property type="entry name" value="MltD-like"/>
    <property type="match status" value="1"/>
</dbReference>
<proteinExistence type="predicted"/>
<dbReference type="EMBL" id="BARS01018348">
    <property type="protein sequence ID" value="GAF93461.1"/>
    <property type="molecule type" value="Genomic_DNA"/>
</dbReference>
<comment type="caution">
    <text evidence="3">The sequence shown here is derived from an EMBL/GenBank/DDBJ whole genome shotgun (WGS) entry which is preliminary data.</text>
</comment>
<dbReference type="PANTHER" id="PTHR37423">
    <property type="entry name" value="SOLUBLE LYTIC MUREIN TRANSGLYCOSYLASE-RELATED"/>
    <property type="match status" value="1"/>
</dbReference>
<dbReference type="InterPro" id="IPR023346">
    <property type="entry name" value="Lysozyme-like_dom_sf"/>
</dbReference>
<feature type="compositionally biased region" description="Polar residues" evidence="1">
    <location>
        <begin position="7"/>
        <end position="35"/>
    </location>
</feature>
<dbReference type="Gene3D" id="1.10.530.10">
    <property type="match status" value="1"/>
</dbReference>
<evidence type="ECO:0000259" key="2">
    <source>
        <dbReference type="Pfam" id="PF01464"/>
    </source>
</evidence>
<organism evidence="3">
    <name type="scientific">marine sediment metagenome</name>
    <dbReference type="NCBI Taxonomy" id="412755"/>
    <lineage>
        <taxon>unclassified sequences</taxon>
        <taxon>metagenomes</taxon>
        <taxon>ecological metagenomes</taxon>
    </lineage>
</organism>
<name>X0U287_9ZZZZ</name>
<evidence type="ECO:0000256" key="1">
    <source>
        <dbReference type="SAM" id="MobiDB-lite"/>
    </source>
</evidence>
<dbReference type="PANTHER" id="PTHR37423:SF2">
    <property type="entry name" value="MEMBRANE-BOUND LYTIC MUREIN TRANSGLYCOSYLASE C"/>
    <property type="match status" value="1"/>
</dbReference>
<feature type="non-terminal residue" evidence="3">
    <location>
        <position position="1"/>
    </location>
</feature>
<dbReference type="SUPFAM" id="SSF53955">
    <property type="entry name" value="Lysozyme-like"/>
    <property type="match status" value="1"/>
</dbReference>
<dbReference type="AlphaFoldDB" id="X0U287"/>